<dbReference type="OrthoDB" id="324768at2157"/>
<evidence type="ECO:0000313" key="2">
    <source>
        <dbReference type="EMBL" id="EMA69165.1"/>
    </source>
</evidence>
<proteinExistence type="predicted"/>
<gene>
    <name evidence="2" type="ORF">C461_03282</name>
</gene>
<comment type="caution">
    <text evidence="2">The sequence shown here is derived from an EMBL/GenBank/DDBJ whole genome shotgun (WGS) entry which is preliminary data.</text>
</comment>
<sequence>MHDATLFLTHEEARDPEVSSQLDGDYPAVDAEGAHYLDGHTIYYGTAADLIEERREDVAVDDTEISTGRAKVLVPRAIDFYVDVSTDPGFIGISSASAGEWFVKRVAAQTGVNVMQTRIDVDAFAEHIRDQETADAWNVSHSRDYGGGKEKTSIEYHDAADLASASNGTIGLGFEYFWDDIAMRGVIYESGYVANYRDGLLEEVFAKWVREEVLPFLEIEHDEEETTEQTELTEDEQDRAEVAVTDGGSDE</sequence>
<dbReference type="AlphaFoldDB" id="M0PK91"/>
<feature type="region of interest" description="Disordered" evidence="1">
    <location>
        <begin position="221"/>
        <end position="251"/>
    </location>
</feature>
<dbReference type="Proteomes" id="UP000011575">
    <property type="component" value="Unassembled WGS sequence"/>
</dbReference>
<reference evidence="2 3" key="1">
    <citation type="journal article" date="2014" name="PLoS Genet.">
        <title>Phylogenetically driven sequencing of extremely halophilic archaea reveals strategies for static and dynamic osmo-response.</title>
        <authorList>
            <person name="Becker E.A."/>
            <person name="Seitzer P.M."/>
            <person name="Tritt A."/>
            <person name="Larsen D."/>
            <person name="Krusor M."/>
            <person name="Yao A.I."/>
            <person name="Wu D."/>
            <person name="Madern D."/>
            <person name="Eisen J.A."/>
            <person name="Darling A.E."/>
            <person name="Facciotti M.T."/>
        </authorList>
    </citation>
    <scope>NUCLEOTIDE SEQUENCE [LARGE SCALE GENOMIC DNA]</scope>
    <source>
        <strain evidence="2 3">JCM 13560</strain>
    </source>
</reference>
<evidence type="ECO:0000256" key="1">
    <source>
        <dbReference type="SAM" id="MobiDB-lite"/>
    </source>
</evidence>
<protein>
    <submittedName>
        <fullName evidence="2">Uncharacterized protein</fullName>
    </submittedName>
</protein>
<accession>M0PK91</accession>
<dbReference type="EMBL" id="AOJI01000016">
    <property type="protein sequence ID" value="EMA69165.1"/>
    <property type="molecule type" value="Genomic_DNA"/>
</dbReference>
<organism evidence="2 3">
    <name type="scientific">Halorubrum aidingense JCM 13560</name>
    <dbReference type="NCBI Taxonomy" id="1230454"/>
    <lineage>
        <taxon>Archaea</taxon>
        <taxon>Methanobacteriati</taxon>
        <taxon>Methanobacteriota</taxon>
        <taxon>Stenosarchaea group</taxon>
        <taxon>Halobacteria</taxon>
        <taxon>Halobacteriales</taxon>
        <taxon>Haloferacaceae</taxon>
        <taxon>Halorubrum</taxon>
    </lineage>
</organism>
<dbReference type="RefSeq" id="WP_007998623.1">
    <property type="nucleotide sequence ID" value="NZ_AOJI01000016.1"/>
</dbReference>
<keyword evidence="3" id="KW-1185">Reference proteome</keyword>
<dbReference type="PATRIC" id="fig|1230454.4.peg.673"/>
<dbReference type="STRING" id="1230454.C461_03282"/>
<name>M0PK91_9EURY</name>
<feature type="region of interest" description="Disordered" evidence="1">
    <location>
        <begin position="1"/>
        <end position="22"/>
    </location>
</feature>
<feature type="compositionally biased region" description="Acidic residues" evidence="1">
    <location>
        <begin position="221"/>
        <end position="238"/>
    </location>
</feature>
<evidence type="ECO:0000313" key="3">
    <source>
        <dbReference type="Proteomes" id="UP000011575"/>
    </source>
</evidence>
<feature type="compositionally biased region" description="Basic and acidic residues" evidence="1">
    <location>
        <begin position="1"/>
        <end position="17"/>
    </location>
</feature>